<evidence type="ECO:0000313" key="1">
    <source>
        <dbReference type="EMBL" id="MPM50581.1"/>
    </source>
</evidence>
<dbReference type="InterPro" id="IPR036388">
    <property type="entry name" value="WH-like_DNA-bd_sf"/>
</dbReference>
<dbReference type="EMBL" id="VSSQ01013029">
    <property type="protein sequence ID" value="MPM50581.1"/>
    <property type="molecule type" value="Genomic_DNA"/>
</dbReference>
<protein>
    <recommendedName>
        <fullName evidence="2">ArnR1-like winged helix-turn-helix domain-containing protein</fullName>
    </recommendedName>
</protein>
<dbReference type="Gene3D" id="1.10.10.10">
    <property type="entry name" value="Winged helix-like DNA-binding domain superfamily/Winged helix DNA-binding domain"/>
    <property type="match status" value="1"/>
</dbReference>
<reference evidence="1" key="1">
    <citation type="submission" date="2019-08" db="EMBL/GenBank/DDBJ databases">
        <authorList>
            <person name="Kucharzyk K."/>
            <person name="Murdoch R.W."/>
            <person name="Higgins S."/>
            <person name="Loffler F."/>
        </authorList>
    </citation>
    <scope>NUCLEOTIDE SEQUENCE</scope>
</reference>
<comment type="caution">
    <text evidence="1">The sequence shown here is derived from an EMBL/GenBank/DDBJ whole genome shotgun (WGS) entry which is preliminary data.</text>
</comment>
<accession>A0A645AE63</accession>
<proteinExistence type="predicted"/>
<sequence>MEAYILSISLTYFKEKKGSYIITELMEILGYNSYQINELISGLISKGFIEYAEDLLLITAKGITFLIANNQDKLSILSDNINTPHIHPEKAWPIETPYVPEKFTEKFKR</sequence>
<evidence type="ECO:0008006" key="2">
    <source>
        <dbReference type="Google" id="ProtNLM"/>
    </source>
</evidence>
<dbReference type="InterPro" id="IPR036390">
    <property type="entry name" value="WH_DNA-bd_sf"/>
</dbReference>
<name>A0A645AE63_9ZZZZ</name>
<gene>
    <name evidence="1" type="ORF">SDC9_97323</name>
</gene>
<dbReference type="AlphaFoldDB" id="A0A645AE63"/>
<organism evidence="1">
    <name type="scientific">bioreactor metagenome</name>
    <dbReference type="NCBI Taxonomy" id="1076179"/>
    <lineage>
        <taxon>unclassified sequences</taxon>
        <taxon>metagenomes</taxon>
        <taxon>ecological metagenomes</taxon>
    </lineage>
</organism>
<dbReference type="SUPFAM" id="SSF46785">
    <property type="entry name" value="Winged helix' DNA-binding domain"/>
    <property type="match status" value="1"/>
</dbReference>